<evidence type="ECO:0000256" key="6">
    <source>
        <dbReference type="ARBA" id="ARBA00029491"/>
    </source>
</evidence>
<feature type="binding site" evidence="7">
    <location>
        <position position="189"/>
    </location>
    <ligand>
        <name>Mg(2+)</name>
        <dbReference type="ChEBI" id="CHEBI:18420"/>
    </ligand>
</feature>
<gene>
    <name evidence="7" type="primary">menC</name>
    <name evidence="9" type="ORF">EP57_13275</name>
</gene>
<reference evidence="9 10" key="1">
    <citation type="submission" date="2014-05" db="EMBL/GenBank/DDBJ databases">
        <title>Novel Listeriaceae from food processing environments.</title>
        <authorList>
            <person name="den Bakker H.C."/>
        </authorList>
    </citation>
    <scope>NUCLEOTIDE SEQUENCE [LARGE SCALE GENOMIC DNA]</scope>
    <source>
        <strain evidence="9 10">FSL A5-0281</strain>
    </source>
</reference>
<dbReference type="eggNOG" id="COG4948">
    <property type="taxonomic scope" value="Bacteria"/>
</dbReference>
<evidence type="ECO:0000313" key="10">
    <source>
        <dbReference type="Proteomes" id="UP000029844"/>
    </source>
</evidence>
<dbReference type="Pfam" id="PF02746">
    <property type="entry name" value="MR_MLE_N"/>
    <property type="match status" value="1"/>
</dbReference>
<dbReference type="SFLD" id="SFLDF00009">
    <property type="entry name" value="o-succinylbenzoate_synthase"/>
    <property type="match status" value="1"/>
</dbReference>
<dbReference type="Gene3D" id="3.30.390.10">
    <property type="entry name" value="Enolase-like, N-terminal domain"/>
    <property type="match status" value="1"/>
</dbReference>
<dbReference type="InterPro" id="IPR036849">
    <property type="entry name" value="Enolase-like_C_sf"/>
</dbReference>
<comment type="pathway">
    <text evidence="7">Quinol/quinone metabolism; menaquinone biosynthesis.</text>
</comment>
<dbReference type="EC" id="4.2.1.113" evidence="6 7"/>
<dbReference type="GO" id="GO:0043748">
    <property type="term" value="F:O-succinylbenzoate synthase activity"/>
    <property type="evidence" value="ECO:0007669"/>
    <property type="project" value="UniProtKB-EC"/>
</dbReference>
<sequence length="370" mass="40927">MLIKKAEIFHLQMPLLAPFKTSYGEMSIKHLCIVKLVSEDGIEGYGELDAFEVPWYTEETTETASLIIKSHLLPQLKGVDLQNPNQVNTLFKVFRGNEMAKAAVETAIWDMFAKASNQPLATFLGGSIGDIDVGVSIGIQESPEILVNVVRKYVSEGYSRVKLKIKPGSDVESVKQVRATFPNLSLMVDANSAYTRADIETLKKLDKYDLAMIEQPFGTTDFVDHAWLQKQIATPVCLDENIRSLEDVKQAFTLQSAKAINLKIARVGGLAEAIKIAEFCFENNMLVWCGGMYEAGIGRAHNIALASRAEFTFPGDISASNRYFHQDIIQDEITINNGKIATPTNIGIGVTVDQPVLESYCTKREVIVLD</sequence>
<organism evidence="9 10">
    <name type="scientific">Listeria booriae</name>
    <dbReference type="NCBI Taxonomy" id="1552123"/>
    <lineage>
        <taxon>Bacteria</taxon>
        <taxon>Bacillati</taxon>
        <taxon>Bacillota</taxon>
        <taxon>Bacilli</taxon>
        <taxon>Bacillales</taxon>
        <taxon>Listeriaceae</taxon>
        <taxon>Listeria</taxon>
    </lineage>
</organism>
<evidence type="ECO:0000256" key="1">
    <source>
        <dbReference type="ARBA" id="ARBA00001968"/>
    </source>
</evidence>
<evidence type="ECO:0000259" key="8">
    <source>
        <dbReference type="SMART" id="SM00922"/>
    </source>
</evidence>
<dbReference type="InterPro" id="IPR013342">
    <property type="entry name" value="Mandelate_racemase_C"/>
</dbReference>
<comment type="similarity">
    <text evidence="7">Belongs to the mandelate racemase/muconate lactonizing enzyme family. MenC type 2 subfamily.</text>
</comment>
<dbReference type="CDD" id="cd03317">
    <property type="entry name" value="NAAAR"/>
    <property type="match status" value="1"/>
</dbReference>
<keyword evidence="4 7" id="KW-0460">Magnesium</keyword>
<dbReference type="InterPro" id="IPR029065">
    <property type="entry name" value="Enolase_C-like"/>
</dbReference>
<keyword evidence="5 7" id="KW-0456">Lyase</keyword>
<evidence type="ECO:0000256" key="4">
    <source>
        <dbReference type="ARBA" id="ARBA00022842"/>
    </source>
</evidence>
<dbReference type="Proteomes" id="UP000029844">
    <property type="component" value="Unassembled WGS sequence"/>
</dbReference>
<evidence type="ECO:0000256" key="2">
    <source>
        <dbReference type="ARBA" id="ARBA00022428"/>
    </source>
</evidence>
<comment type="function">
    <text evidence="7">Converts 2-succinyl-6-hydroxy-2,4-cyclohexadiene-1-carboxylate (SHCHC) to 2-succinylbenzoate (OSB).</text>
</comment>
<dbReference type="SUPFAM" id="SSF54826">
    <property type="entry name" value="Enolase N-terminal domain-like"/>
    <property type="match status" value="1"/>
</dbReference>
<dbReference type="Gene3D" id="3.20.20.120">
    <property type="entry name" value="Enolase-like C-terminal domain"/>
    <property type="match status" value="1"/>
</dbReference>
<name>A0A099W3C4_9LIST</name>
<dbReference type="UniPathway" id="UPA00079"/>
<evidence type="ECO:0000256" key="5">
    <source>
        <dbReference type="ARBA" id="ARBA00023239"/>
    </source>
</evidence>
<accession>A0A099W3C4</accession>
<dbReference type="SMART" id="SM00922">
    <property type="entry name" value="MR_MLE"/>
    <property type="match status" value="1"/>
</dbReference>
<dbReference type="GO" id="GO:0000287">
    <property type="term" value="F:magnesium ion binding"/>
    <property type="evidence" value="ECO:0007669"/>
    <property type="project" value="UniProtKB-UniRule"/>
</dbReference>
<dbReference type="NCBIfam" id="TIGR01928">
    <property type="entry name" value="menC_lowGC_arch"/>
    <property type="match status" value="1"/>
</dbReference>
<feature type="binding site" evidence="7">
    <location>
        <position position="214"/>
    </location>
    <ligand>
        <name>Mg(2+)</name>
        <dbReference type="ChEBI" id="CHEBI:18420"/>
    </ligand>
</feature>
<dbReference type="GO" id="GO:0009234">
    <property type="term" value="P:menaquinone biosynthetic process"/>
    <property type="evidence" value="ECO:0007669"/>
    <property type="project" value="UniProtKB-UniRule"/>
</dbReference>
<comment type="cofactor">
    <cofactor evidence="1 7">
        <name>a divalent metal cation</name>
        <dbReference type="ChEBI" id="CHEBI:60240"/>
    </cofactor>
</comment>
<dbReference type="EMBL" id="JNFA01000028">
    <property type="protein sequence ID" value="KGL38903.1"/>
    <property type="molecule type" value="Genomic_DNA"/>
</dbReference>
<dbReference type="PANTHER" id="PTHR48073">
    <property type="entry name" value="O-SUCCINYLBENZOATE SYNTHASE-RELATED"/>
    <property type="match status" value="1"/>
</dbReference>
<evidence type="ECO:0000313" key="9">
    <source>
        <dbReference type="EMBL" id="KGL38903.1"/>
    </source>
</evidence>
<dbReference type="InterPro" id="IPR047585">
    <property type="entry name" value="MenC"/>
</dbReference>
<keyword evidence="10" id="KW-1185">Reference proteome</keyword>
<dbReference type="SFLD" id="SFLDS00001">
    <property type="entry name" value="Enolase"/>
    <property type="match status" value="1"/>
</dbReference>
<comment type="pathway">
    <text evidence="7">Quinol/quinone metabolism; 1,4-dihydroxy-2-naphthoate biosynthesis; 1,4-dihydroxy-2-naphthoate from chorismate: step 4/7.</text>
</comment>
<comment type="caution">
    <text evidence="9">The sequence shown here is derived from an EMBL/GenBank/DDBJ whole genome shotgun (WGS) entry which is preliminary data.</text>
</comment>
<dbReference type="STRING" id="1552123.EP57_13275"/>
<feature type="active site" description="Proton donor" evidence="7">
    <location>
        <position position="164"/>
    </location>
</feature>
<feature type="active site" description="Proton acceptor" evidence="7">
    <location>
        <position position="263"/>
    </location>
</feature>
<feature type="domain" description="Mandelate racemase/muconate lactonizing enzyme C-terminal" evidence="8">
    <location>
        <begin position="143"/>
        <end position="235"/>
    </location>
</feature>
<dbReference type="PANTHER" id="PTHR48073:SF5">
    <property type="entry name" value="O-SUCCINYLBENZOATE SYNTHASE"/>
    <property type="match status" value="1"/>
</dbReference>
<dbReference type="SFLD" id="SFLDG00180">
    <property type="entry name" value="muconate_cycloisomerase"/>
    <property type="match status" value="1"/>
</dbReference>
<dbReference type="InterPro" id="IPR013341">
    <property type="entry name" value="Mandelate_racemase_N_dom"/>
</dbReference>
<keyword evidence="3 7" id="KW-0479">Metal-binding</keyword>
<dbReference type="HAMAP" id="MF_01933">
    <property type="entry name" value="MenC_2"/>
    <property type="match status" value="1"/>
</dbReference>
<dbReference type="InterPro" id="IPR029017">
    <property type="entry name" value="Enolase-like_N"/>
</dbReference>
<dbReference type="OrthoDB" id="9774531at2"/>
<keyword evidence="2 7" id="KW-0474">Menaquinone biosynthesis</keyword>
<dbReference type="InterPro" id="IPR010197">
    <property type="entry name" value="OSBS/NAAAR"/>
</dbReference>
<protein>
    <recommendedName>
        <fullName evidence="6 7">o-succinylbenzoate synthase</fullName>
        <shortName evidence="7">OSB synthase</shortName>
        <shortName evidence="7">OSBS</shortName>
        <ecNumber evidence="6 7">4.2.1.113</ecNumber>
    </recommendedName>
    <alternativeName>
        <fullName evidence="7">4-(2'-carboxyphenyl)-4-oxybutyric acid synthase</fullName>
    </alternativeName>
    <alternativeName>
        <fullName evidence="7">o-succinylbenzoic acid synthase</fullName>
    </alternativeName>
</protein>
<feature type="binding site" evidence="7">
    <location>
        <position position="239"/>
    </location>
    <ligand>
        <name>Mg(2+)</name>
        <dbReference type="ChEBI" id="CHEBI:18420"/>
    </ligand>
</feature>
<dbReference type="AlphaFoldDB" id="A0A099W3C4"/>
<dbReference type="SUPFAM" id="SSF51604">
    <property type="entry name" value="Enolase C-terminal domain-like"/>
    <property type="match status" value="1"/>
</dbReference>
<dbReference type="GO" id="GO:0016854">
    <property type="term" value="F:racemase and epimerase activity"/>
    <property type="evidence" value="ECO:0007669"/>
    <property type="project" value="UniProtKB-ARBA"/>
</dbReference>
<dbReference type="Pfam" id="PF13378">
    <property type="entry name" value="MR_MLE_C"/>
    <property type="match status" value="1"/>
</dbReference>
<dbReference type="UniPathway" id="UPA01057">
    <property type="reaction ID" value="UER00165"/>
</dbReference>
<evidence type="ECO:0000256" key="7">
    <source>
        <dbReference type="HAMAP-Rule" id="MF_01933"/>
    </source>
</evidence>
<comment type="catalytic activity">
    <reaction evidence="7">
        <text>(1R,6R)-6-hydroxy-2-succinyl-cyclohexa-2,4-diene-1-carboxylate = 2-succinylbenzoate + H2O</text>
        <dbReference type="Rhea" id="RHEA:10196"/>
        <dbReference type="ChEBI" id="CHEBI:15377"/>
        <dbReference type="ChEBI" id="CHEBI:18325"/>
        <dbReference type="ChEBI" id="CHEBI:58689"/>
        <dbReference type="EC" id="4.2.1.113"/>
    </reaction>
</comment>
<proteinExistence type="inferred from homology"/>
<evidence type="ECO:0000256" key="3">
    <source>
        <dbReference type="ARBA" id="ARBA00022723"/>
    </source>
</evidence>